<evidence type="ECO:0000313" key="2">
    <source>
        <dbReference type="Proteomes" id="UP000031737"/>
    </source>
</evidence>
<dbReference type="OrthoDB" id="273115at2759"/>
<gene>
    <name evidence="1" type="ORF">TRSC58_06777</name>
</gene>
<reference evidence="1 2" key="1">
    <citation type="submission" date="2013-07" db="EMBL/GenBank/DDBJ databases">
        <authorList>
            <person name="Stoco P.H."/>
            <person name="Wagner G."/>
            <person name="Gerber A."/>
            <person name="Zaha A."/>
            <person name="Thompson C."/>
            <person name="Bartholomeu D.C."/>
            <person name="Luckemeyer D.D."/>
            <person name="Bahia D."/>
            <person name="Loreto E."/>
            <person name="Prestes E.B."/>
            <person name="Lima F.M."/>
            <person name="Rodrigues-Luiz G."/>
            <person name="Vallejo G.A."/>
            <person name="Filho J.F."/>
            <person name="Monteiro K.M."/>
            <person name="Tyler K.M."/>
            <person name="de Almeida L.G."/>
            <person name="Ortiz M.F."/>
            <person name="Siervo M.A."/>
            <person name="de Moraes M.H."/>
            <person name="Cunha O.L."/>
            <person name="Mendonca-Neto R."/>
            <person name="Silva R."/>
            <person name="Teixeira S.M."/>
            <person name="Murta S.M."/>
            <person name="Sincero T.C."/>
            <person name="Mendes T.A."/>
            <person name="Urmenyi T.P."/>
            <person name="Silva V.G."/>
            <person name="da Rocha W.D."/>
            <person name="Andersson B."/>
            <person name="Romanha A.J."/>
            <person name="Steindel M."/>
            <person name="de Vasconcelos A.T."/>
            <person name="Grisard E.C."/>
        </authorList>
    </citation>
    <scope>NUCLEOTIDE SEQUENCE [LARGE SCALE GENOMIC DNA]</scope>
    <source>
        <strain evidence="1 2">SC58</strain>
    </source>
</reference>
<accession>A0A061ISX7</accession>
<protein>
    <submittedName>
        <fullName evidence="1">Uncharacterized protein</fullName>
    </submittedName>
</protein>
<dbReference type="AlphaFoldDB" id="A0A061ISX7"/>
<dbReference type="VEuPathDB" id="TriTrypDB:TRSC58_06777"/>
<organism evidence="1 2">
    <name type="scientific">Trypanosoma rangeli SC58</name>
    <dbReference type="NCBI Taxonomy" id="429131"/>
    <lineage>
        <taxon>Eukaryota</taxon>
        <taxon>Discoba</taxon>
        <taxon>Euglenozoa</taxon>
        <taxon>Kinetoplastea</taxon>
        <taxon>Metakinetoplastina</taxon>
        <taxon>Trypanosomatida</taxon>
        <taxon>Trypanosomatidae</taxon>
        <taxon>Trypanosoma</taxon>
        <taxon>Herpetosoma</taxon>
    </lineage>
</organism>
<keyword evidence="2" id="KW-1185">Reference proteome</keyword>
<sequence length="85" mass="9565">MLLEISSVSERRASAIAGAFPSISHLLETIDSGVHHRVQVEEYYETRTTSVLDPYISEVLSTDYSTLEAQEIMNAMLEESQKVFL</sequence>
<evidence type="ECO:0000313" key="1">
    <source>
        <dbReference type="EMBL" id="ESL05569.1"/>
    </source>
</evidence>
<dbReference type="EMBL" id="AUPL01006777">
    <property type="protein sequence ID" value="ESL05569.1"/>
    <property type="molecule type" value="Genomic_DNA"/>
</dbReference>
<proteinExistence type="predicted"/>
<comment type="caution">
    <text evidence="1">The sequence shown here is derived from an EMBL/GenBank/DDBJ whole genome shotgun (WGS) entry which is preliminary data.</text>
</comment>
<name>A0A061ISX7_TRYRA</name>
<dbReference type="Proteomes" id="UP000031737">
    <property type="component" value="Unassembled WGS sequence"/>
</dbReference>